<evidence type="ECO:0000256" key="1">
    <source>
        <dbReference type="SAM" id="MobiDB-lite"/>
    </source>
</evidence>
<dbReference type="Pfam" id="PF15719">
    <property type="entry name" value="Rmp24-like"/>
    <property type="match status" value="1"/>
</dbReference>
<keyword evidence="3" id="KW-1185">Reference proteome</keyword>
<organism evidence="2 3">
    <name type="scientific">Cryptotermes secundus</name>
    <dbReference type="NCBI Taxonomy" id="105785"/>
    <lineage>
        <taxon>Eukaryota</taxon>
        <taxon>Metazoa</taxon>
        <taxon>Ecdysozoa</taxon>
        <taxon>Arthropoda</taxon>
        <taxon>Hexapoda</taxon>
        <taxon>Insecta</taxon>
        <taxon>Pterygota</taxon>
        <taxon>Neoptera</taxon>
        <taxon>Polyneoptera</taxon>
        <taxon>Dictyoptera</taxon>
        <taxon>Blattodea</taxon>
        <taxon>Blattoidea</taxon>
        <taxon>Termitoidae</taxon>
        <taxon>Kalotermitidae</taxon>
        <taxon>Cryptotermitinae</taxon>
        <taxon>Cryptotermes</taxon>
    </lineage>
</organism>
<feature type="region of interest" description="Disordered" evidence="1">
    <location>
        <begin position="189"/>
        <end position="226"/>
    </location>
</feature>
<dbReference type="EMBL" id="NEVH01021193">
    <property type="protein sequence ID" value="PNF20096.1"/>
    <property type="molecule type" value="Genomic_DNA"/>
</dbReference>
<comment type="caution">
    <text evidence="2">The sequence shown here is derived from an EMBL/GenBank/DDBJ whole genome shotgun (WGS) entry which is preliminary data.</text>
</comment>
<evidence type="ECO:0000313" key="2">
    <source>
        <dbReference type="EMBL" id="PNF20096.1"/>
    </source>
</evidence>
<name>A0A2J7PUT6_9NEOP</name>
<accession>A0A2J7PUT6</accession>
<feature type="compositionally biased region" description="Polar residues" evidence="1">
    <location>
        <begin position="194"/>
        <end position="210"/>
    </location>
</feature>
<feature type="region of interest" description="Disordered" evidence="1">
    <location>
        <begin position="288"/>
        <end position="307"/>
    </location>
</feature>
<dbReference type="OrthoDB" id="8190480at2759"/>
<reference evidence="2 3" key="1">
    <citation type="submission" date="2017-12" db="EMBL/GenBank/DDBJ databases">
        <title>Hemimetabolous genomes reveal molecular basis of termite eusociality.</title>
        <authorList>
            <person name="Harrison M.C."/>
            <person name="Jongepier E."/>
            <person name="Robertson H.M."/>
            <person name="Arning N."/>
            <person name="Bitard-Feildel T."/>
            <person name="Chao H."/>
            <person name="Childers C.P."/>
            <person name="Dinh H."/>
            <person name="Doddapaneni H."/>
            <person name="Dugan S."/>
            <person name="Gowin J."/>
            <person name="Greiner C."/>
            <person name="Han Y."/>
            <person name="Hu H."/>
            <person name="Hughes D.S.T."/>
            <person name="Huylmans A.-K."/>
            <person name="Kemena C."/>
            <person name="Kremer L.P.M."/>
            <person name="Lee S.L."/>
            <person name="Lopez-Ezquerra A."/>
            <person name="Mallet L."/>
            <person name="Monroy-Kuhn J.M."/>
            <person name="Moser A."/>
            <person name="Murali S.C."/>
            <person name="Muzny D.M."/>
            <person name="Otani S."/>
            <person name="Piulachs M.-D."/>
            <person name="Poelchau M."/>
            <person name="Qu J."/>
            <person name="Schaub F."/>
            <person name="Wada-Katsumata A."/>
            <person name="Worley K.C."/>
            <person name="Xie Q."/>
            <person name="Ylla G."/>
            <person name="Poulsen M."/>
            <person name="Gibbs R.A."/>
            <person name="Schal C."/>
            <person name="Richards S."/>
            <person name="Belles X."/>
            <person name="Korb J."/>
            <person name="Bornberg-Bauer E."/>
        </authorList>
    </citation>
    <scope>NUCLEOTIDE SEQUENCE [LARGE SCALE GENOMIC DNA]</scope>
    <source>
        <tissue evidence="2">Whole body</tissue>
    </source>
</reference>
<evidence type="ECO:0000313" key="3">
    <source>
        <dbReference type="Proteomes" id="UP000235965"/>
    </source>
</evidence>
<dbReference type="Proteomes" id="UP000235965">
    <property type="component" value="Unassembled WGS sequence"/>
</dbReference>
<protein>
    <submittedName>
        <fullName evidence="2">Uncharacterized protein</fullName>
    </submittedName>
</protein>
<gene>
    <name evidence="2" type="ORF">B7P43_G05256</name>
</gene>
<dbReference type="AlphaFoldDB" id="A0A2J7PUT6"/>
<dbReference type="InterPro" id="IPR029779">
    <property type="entry name" value="Rmp24-like"/>
</dbReference>
<dbReference type="InParanoid" id="A0A2J7PUT6"/>
<sequence length="307" mass="35069">MDAKTSEFLWKASRIVSTRSVLQCHYLSKCRSLLQESGGVHLPAKAFRKSSMCSFCSNVWIYGRCHVSVMPRKPLGRKMKKIIYKQEQSLALRPFEKKLFEKYEKWNYNRLVLKCSVCCKRTIIPLSKAIKLKPSEVQSDNVETPIKIKKKKKKKKDTYAGLNSSIISAYTPKRELSILKREKKNKKDNKFVDISQSIEPAVTPQEQPTQSRRRKGKAEDSSNGLTLFSTAGPKVQKFKSTVREQIAAAKQQIVSSRKKNKERMILELENTAKKIKKRSALRNILADTSAASQSPRPTLKEFLASLN</sequence>
<proteinExistence type="predicted"/>